<dbReference type="AlphaFoldDB" id="A0A8K0UVL6"/>
<dbReference type="PANTHER" id="PTHR46572:SF1">
    <property type="entry name" value="RHO1 GUANINE NUCLEOTIDE EXCHANGE FACTOR TUS1"/>
    <property type="match status" value="1"/>
</dbReference>
<dbReference type="SMART" id="SM00036">
    <property type="entry name" value="CNH"/>
    <property type="match status" value="1"/>
</dbReference>
<evidence type="ECO:0000313" key="4">
    <source>
        <dbReference type="EMBL" id="KAH8103797.1"/>
    </source>
</evidence>
<dbReference type="Pfam" id="PF00780">
    <property type="entry name" value="CNH"/>
    <property type="match status" value="1"/>
</dbReference>
<comment type="caution">
    <text evidence="4">The sequence shown here is derived from an EMBL/GenBank/DDBJ whole genome shotgun (WGS) entry which is preliminary data.</text>
</comment>
<keyword evidence="5" id="KW-1185">Reference proteome</keyword>
<reference evidence="4" key="1">
    <citation type="journal article" date="2021" name="New Phytol.">
        <title>Evolutionary innovations through gain and loss of genes in the ectomycorrhizal Boletales.</title>
        <authorList>
            <person name="Wu G."/>
            <person name="Miyauchi S."/>
            <person name="Morin E."/>
            <person name="Kuo A."/>
            <person name="Drula E."/>
            <person name="Varga T."/>
            <person name="Kohler A."/>
            <person name="Feng B."/>
            <person name="Cao Y."/>
            <person name="Lipzen A."/>
            <person name="Daum C."/>
            <person name="Hundley H."/>
            <person name="Pangilinan J."/>
            <person name="Johnson J."/>
            <person name="Barry K."/>
            <person name="LaButti K."/>
            <person name="Ng V."/>
            <person name="Ahrendt S."/>
            <person name="Min B."/>
            <person name="Choi I.G."/>
            <person name="Park H."/>
            <person name="Plett J.M."/>
            <person name="Magnuson J."/>
            <person name="Spatafora J.W."/>
            <person name="Nagy L.G."/>
            <person name="Henrissat B."/>
            <person name="Grigoriev I.V."/>
            <person name="Yang Z.L."/>
            <person name="Xu J."/>
            <person name="Martin F.M."/>
        </authorList>
    </citation>
    <scope>NUCLEOTIDE SEQUENCE</scope>
    <source>
        <strain evidence="4">KKN 215</strain>
    </source>
</reference>
<feature type="domain" description="PH" evidence="2">
    <location>
        <begin position="13"/>
        <end position="128"/>
    </location>
</feature>
<evidence type="ECO:0000256" key="1">
    <source>
        <dbReference type="ARBA" id="ARBA00022658"/>
    </source>
</evidence>
<dbReference type="OrthoDB" id="2272012at2759"/>
<dbReference type="Proteomes" id="UP000813824">
    <property type="component" value="Unassembled WGS sequence"/>
</dbReference>
<proteinExistence type="predicted"/>
<dbReference type="GO" id="GO:0005085">
    <property type="term" value="F:guanyl-nucleotide exchange factor activity"/>
    <property type="evidence" value="ECO:0007669"/>
    <property type="project" value="UniProtKB-KW"/>
</dbReference>
<organism evidence="4 5">
    <name type="scientific">Cristinia sonorae</name>
    <dbReference type="NCBI Taxonomy" id="1940300"/>
    <lineage>
        <taxon>Eukaryota</taxon>
        <taxon>Fungi</taxon>
        <taxon>Dikarya</taxon>
        <taxon>Basidiomycota</taxon>
        <taxon>Agaricomycotina</taxon>
        <taxon>Agaricomycetes</taxon>
        <taxon>Agaricomycetidae</taxon>
        <taxon>Agaricales</taxon>
        <taxon>Pleurotineae</taxon>
        <taxon>Stephanosporaceae</taxon>
        <taxon>Cristinia</taxon>
    </lineage>
</organism>
<name>A0A8K0UVL6_9AGAR</name>
<feature type="non-terminal residue" evidence="4">
    <location>
        <position position="518"/>
    </location>
</feature>
<dbReference type="InterPro" id="IPR052233">
    <property type="entry name" value="Rho-type_GEFs"/>
</dbReference>
<dbReference type="SUPFAM" id="SSF50729">
    <property type="entry name" value="PH domain-like"/>
    <property type="match status" value="1"/>
</dbReference>
<dbReference type="InterPro" id="IPR011993">
    <property type="entry name" value="PH-like_dom_sf"/>
</dbReference>
<dbReference type="PROSITE" id="PS50219">
    <property type="entry name" value="CNH"/>
    <property type="match status" value="1"/>
</dbReference>
<dbReference type="SMART" id="SM00233">
    <property type="entry name" value="PH"/>
    <property type="match status" value="1"/>
</dbReference>
<dbReference type="PROSITE" id="PS50003">
    <property type="entry name" value="PH_DOMAIN"/>
    <property type="match status" value="1"/>
</dbReference>
<sequence length="518" mass="57847">QELDVDLLDKNRTLIHSGKLWRCDTGFTGCNWTEVFMLLTDTHLIVTEPKEGDAITKYHASTRPIPLDLLTSITFTDAPIPKKYEAAGSGSAYPFTVHASGRAGAHTLFAESSHAREQWQQKLEEAIHSRTFPERSEVFKLRSFGTDKVYGGRVTCSVTFMTSDGRKLIAIACDNGVWIGFQDDSTSIRQVLQLKQITQCAVLEENGLLLVLSDKSLYAYPIDSLLTSMTSETRPGPPCQKLSGDKDVCFFRIGRMNNRSLVIYMKKKRWDSVFRVLEPVTNKLKAPDPQDTWFRVFKDFFITGDAHDLDFLKARLVLVGSTGFEILDLIDFKSVVIPVCDDPPLPEILKRCKGSRALAMVRQSEEGFLLCYDDFGIYVNRQGEPVDPVQLVEWEGKAEYVAQKGPYILLFNPQFIEVRNVQSGRLVQIIAGVGVRCLWDGRGATFSPVQKEGTKEEIFRQGPVYGAMDIPDKDSRVTAQHIFELVPTAQFGPATIPLVLSEKSSTAPGESEGSTLVL</sequence>
<dbReference type="PANTHER" id="PTHR46572">
    <property type="entry name" value="RHO1 GDP-GTP EXCHANGE PROTEIN 1-RELATED"/>
    <property type="match status" value="1"/>
</dbReference>
<dbReference type="InterPro" id="IPR001849">
    <property type="entry name" value="PH_domain"/>
</dbReference>
<feature type="domain" description="CNH" evidence="3">
    <location>
        <begin position="151"/>
        <end position="445"/>
    </location>
</feature>
<evidence type="ECO:0000259" key="2">
    <source>
        <dbReference type="PROSITE" id="PS50003"/>
    </source>
</evidence>
<keyword evidence="1" id="KW-0344">Guanine-nucleotide releasing factor</keyword>
<gene>
    <name evidence="4" type="ORF">BXZ70DRAFT_888499</name>
</gene>
<dbReference type="Gene3D" id="2.30.29.30">
    <property type="entry name" value="Pleckstrin-homology domain (PH domain)/Phosphotyrosine-binding domain (PTB)"/>
    <property type="match status" value="1"/>
</dbReference>
<evidence type="ECO:0000259" key="3">
    <source>
        <dbReference type="PROSITE" id="PS50219"/>
    </source>
</evidence>
<accession>A0A8K0UVL6</accession>
<evidence type="ECO:0000313" key="5">
    <source>
        <dbReference type="Proteomes" id="UP000813824"/>
    </source>
</evidence>
<dbReference type="EMBL" id="JAEVFJ010000006">
    <property type="protein sequence ID" value="KAH8103797.1"/>
    <property type="molecule type" value="Genomic_DNA"/>
</dbReference>
<dbReference type="InterPro" id="IPR001180">
    <property type="entry name" value="CNH_dom"/>
</dbReference>
<protein>
    <submittedName>
        <fullName evidence="4">CNH domain-containing protein</fullName>
    </submittedName>
</protein>